<dbReference type="Proteomes" id="UP000033166">
    <property type="component" value="Chromosome I"/>
</dbReference>
<gene>
    <name evidence="1" type="ORF">LACPI_0231</name>
</gene>
<sequence>MNYYKKYLKAFTLLESLVALLSVSLSVLVIQGMTHLIVQEVAIIRQSRENEWQIFCNLLRREFETTRLEKVSQNFLYVRTEKGSRRYGMKAGADDFRKTNAAGQGYQPLIFGVSSVIISAKQQVVTIKLTFKKGDERTFIYAFSKNE</sequence>
<dbReference type="PIRSF" id="PIRSF031611">
    <property type="entry name" value="Competence_ComGF"/>
    <property type="match status" value="1"/>
</dbReference>
<dbReference type="NCBIfam" id="NF041002">
    <property type="entry name" value="pilin_ComGF"/>
    <property type="match status" value="1"/>
</dbReference>
<accession>A0A0D6DUK1</accession>
<evidence type="ECO:0000313" key="2">
    <source>
        <dbReference type="Proteomes" id="UP000033166"/>
    </source>
</evidence>
<dbReference type="AlphaFoldDB" id="A0A0D6DUK1"/>
<protein>
    <submittedName>
        <fullName evidence="1">Competence protein ComGF</fullName>
    </submittedName>
</protein>
<dbReference type="STRING" id="1364.LP2241_10209"/>
<proteinExistence type="predicted"/>
<dbReference type="InterPro" id="IPR016977">
    <property type="entry name" value="ComGF"/>
</dbReference>
<dbReference type="HOGENOM" id="CLU_126422_2_1_9"/>
<evidence type="ECO:0000313" key="1">
    <source>
        <dbReference type="EMBL" id="CEN27431.1"/>
    </source>
</evidence>
<dbReference type="Pfam" id="PF15980">
    <property type="entry name" value="ComGF"/>
    <property type="match status" value="1"/>
</dbReference>
<organism evidence="1 2">
    <name type="scientific">Pseudolactococcus piscium MKFS47</name>
    <dbReference type="NCBI Taxonomy" id="297352"/>
    <lineage>
        <taxon>Bacteria</taxon>
        <taxon>Bacillati</taxon>
        <taxon>Bacillota</taxon>
        <taxon>Bacilli</taxon>
        <taxon>Lactobacillales</taxon>
        <taxon>Streptococcaceae</taxon>
        <taxon>Pseudolactococcus</taxon>
    </lineage>
</organism>
<reference evidence="2" key="1">
    <citation type="submission" date="2015-01" db="EMBL/GenBank/DDBJ databases">
        <authorList>
            <person name="Andreevskaya M."/>
        </authorList>
    </citation>
    <scope>NUCLEOTIDE SEQUENCE [LARGE SCALE GENOMIC DNA]</scope>
    <source>
        <strain evidence="2">MKFS47</strain>
    </source>
</reference>
<name>A0A0D6DUK1_9LACT</name>
<dbReference type="KEGG" id="lpk:LACPI_0231"/>
<dbReference type="EMBL" id="LN774769">
    <property type="protein sequence ID" value="CEN27431.1"/>
    <property type="molecule type" value="Genomic_DNA"/>
</dbReference>
<dbReference type="RefSeq" id="WP_047914716.1">
    <property type="nucleotide sequence ID" value="NZ_LN774769.1"/>
</dbReference>